<comment type="caution">
    <text evidence="1">The sequence shown here is derived from an EMBL/GenBank/DDBJ whole genome shotgun (WGS) entry which is preliminary data.</text>
</comment>
<protein>
    <submittedName>
        <fullName evidence="1">Uncharacterized protein</fullName>
    </submittedName>
</protein>
<gene>
    <name evidence="1" type="ORF">SEUCBS140593_002826</name>
</gene>
<dbReference type="EMBL" id="CAWUHD010000020">
    <property type="protein sequence ID" value="CAK7216310.1"/>
    <property type="molecule type" value="Genomic_DNA"/>
</dbReference>
<reference evidence="1 2" key="1">
    <citation type="submission" date="2024-01" db="EMBL/GenBank/DDBJ databases">
        <authorList>
            <person name="Allen C."/>
            <person name="Tagirdzhanova G."/>
        </authorList>
    </citation>
    <scope>NUCLEOTIDE SEQUENCE [LARGE SCALE GENOMIC DNA]</scope>
</reference>
<name>A0ABP0B9R4_9PEZI</name>
<organism evidence="1 2">
    <name type="scientific">Sporothrix eucalyptigena</name>
    <dbReference type="NCBI Taxonomy" id="1812306"/>
    <lineage>
        <taxon>Eukaryota</taxon>
        <taxon>Fungi</taxon>
        <taxon>Dikarya</taxon>
        <taxon>Ascomycota</taxon>
        <taxon>Pezizomycotina</taxon>
        <taxon>Sordariomycetes</taxon>
        <taxon>Sordariomycetidae</taxon>
        <taxon>Ophiostomatales</taxon>
        <taxon>Ophiostomataceae</taxon>
        <taxon>Sporothrix</taxon>
    </lineage>
</organism>
<sequence>MASMDFTVYMDGMLYNMEDSILQESHEGIMEHISRHSRRQSDAWACELCEQVHKINEEDLPLASGMDSVYGREHSAKVALNCASNSKTKTMITHVSGISHRHIQMALKLTRLTREGRSSNRAYLRKLTVTYAMDQNSMSRTHQISLEPRSDGLANSFTPRIVKDADGSLRFLLQTVYQIGDDAATSINFCPHTKLTSPRQLASSLKLSSGRCKNCSTSYVISASQVRVFEDFGTEGSPVDLHWQAHLNSKVKSHSCRRVRFANGETMEAQFDGPKSSCVAETVTSYSDRETRMRIKMRSVMSKVKEAVYLSFDF</sequence>
<evidence type="ECO:0000313" key="2">
    <source>
        <dbReference type="Proteomes" id="UP001642482"/>
    </source>
</evidence>
<evidence type="ECO:0000313" key="1">
    <source>
        <dbReference type="EMBL" id="CAK7216310.1"/>
    </source>
</evidence>
<dbReference type="Proteomes" id="UP001642482">
    <property type="component" value="Unassembled WGS sequence"/>
</dbReference>
<proteinExistence type="predicted"/>
<accession>A0ABP0B9R4</accession>
<keyword evidence="2" id="KW-1185">Reference proteome</keyword>